<protein>
    <submittedName>
        <fullName evidence="2">Putative DUF3068 family protein</fullName>
    </submittedName>
</protein>
<keyword evidence="1" id="KW-0812">Transmembrane</keyword>
<dbReference type="AlphaFoldDB" id="A0A0G3H529"/>
<dbReference type="PATRIC" id="fig|136857.5.peg.376"/>
<dbReference type="Pfam" id="PF11271">
    <property type="entry name" value="PorA"/>
    <property type="match status" value="1"/>
</dbReference>
<evidence type="ECO:0000313" key="3">
    <source>
        <dbReference type="Proteomes" id="UP000035540"/>
    </source>
</evidence>
<organism evidence="2 3">
    <name type="scientific">Corynebacterium testudinoris</name>
    <dbReference type="NCBI Taxonomy" id="136857"/>
    <lineage>
        <taxon>Bacteria</taxon>
        <taxon>Bacillati</taxon>
        <taxon>Actinomycetota</taxon>
        <taxon>Actinomycetes</taxon>
        <taxon>Mycobacteriales</taxon>
        <taxon>Corynebacteriaceae</taxon>
        <taxon>Corynebacterium</taxon>
    </lineage>
</organism>
<keyword evidence="3" id="KW-1185">Reference proteome</keyword>
<sequence length="403" mass="43797">MRLRLLSAEYPVGVSVATSVSSGRLVSVTIRNGGVTIASASQASISTRPTRRVLAARGLPGNLAGMLAKSRLVSVLLFGLGVALVVAGLIAPRFIHLDARMSLDSGSSTWTLTDESAQSRLVGDPEGRVVDAPVSRQLHMDIQNPSDNEKASLRVGETLMRDSQQGDLDRLISAEVWTLSVDRLTGAVEGPAVLSDQLASPVSEVTIDGYWLKFPSQAKETTYEVFDPTLRATRPAAFVEELEMDGRTVYRYRQDIEREMVAQSFASPLNTTTFDGEGEDPRGYLFHSVTRDFFVDMVSGLVVEIREDVDDYYGTVDGEKREQVLLFDGRMSQAQIDSHLAEASKVPDRGFAAAIRWGVVGVGALLALAGLLGSFRSPARVERRALLESPLNSSHDPDDTRKN</sequence>
<accession>A0A0G3H529</accession>
<keyword evidence="1" id="KW-0472">Membrane</keyword>
<dbReference type="STRING" id="136857.CTEST_01925"/>
<dbReference type="InterPro" id="IPR021424">
    <property type="entry name" value="PorA"/>
</dbReference>
<evidence type="ECO:0000256" key="1">
    <source>
        <dbReference type="SAM" id="Phobius"/>
    </source>
</evidence>
<evidence type="ECO:0000313" key="2">
    <source>
        <dbReference type="EMBL" id="AKK07840.1"/>
    </source>
</evidence>
<dbReference type="EMBL" id="CP011545">
    <property type="protein sequence ID" value="AKK07840.1"/>
    <property type="molecule type" value="Genomic_DNA"/>
</dbReference>
<name>A0A0G3H529_9CORY</name>
<gene>
    <name evidence="2" type="ORF">CTEST_01925</name>
</gene>
<reference evidence="3" key="2">
    <citation type="submission" date="2015-05" db="EMBL/GenBank/DDBJ databases">
        <title>Complete genome sequence of Corynebacterium testudinoris DSM 44614, recovered from necrotic lesions in the mouth of a tortoise.</title>
        <authorList>
            <person name="Ruckert C."/>
            <person name="Albersmeier A."/>
            <person name="Winkler A."/>
            <person name="Tauch A."/>
        </authorList>
    </citation>
    <scope>NUCLEOTIDE SEQUENCE [LARGE SCALE GENOMIC DNA]</scope>
    <source>
        <strain evidence="3">DSM 44614</strain>
    </source>
</reference>
<proteinExistence type="predicted"/>
<feature type="transmembrane region" description="Helical" evidence="1">
    <location>
        <begin position="72"/>
        <end position="95"/>
    </location>
</feature>
<dbReference type="Proteomes" id="UP000035540">
    <property type="component" value="Chromosome"/>
</dbReference>
<reference evidence="2 3" key="1">
    <citation type="journal article" date="2015" name="Genome Announc.">
        <title>Complete Genome Sequence of the Type Strain Corynebacterium testudinoris DSM 44614, Recovered from Necrotic Lesions in the Mouth of a Tortoise.</title>
        <authorList>
            <person name="Ruckert C."/>
            <person name="Kriete M."/>
            <person name="Jaenicke S."/>
            <person name="Winkler A."/>
            <person name="Tauch A."/>
        </authorList>
    </citation>
    <scope>NUCLEOTIDE SEQUENCE [LARGE SCALE GENOMIC DNA]</scope>
    <source>
        <strain evidence="2 3">DSM 44614</strain>
    </source>
</reference>
<keyword evidence="1" id="KW-1133">Transmembrane helix</keyword>
<dbReference type="KEGG" id="cted:CTEST_01925"/>
<feature type="transmembrane region" description="Helical" evidence="1">
    <location>
        <begin position="354"/>
        <end position="375"/>
    </location>
</feature>